<feature type="compositionally biased region" description="Low complexity" evidence="1">
    <location>
        <begin position="140"/>
        <end position="151"/>
    </location>
</feature>
<keyword evidence="3" id="KW-1185">Reference proteome</keyword>
<evidence type="ECO:0000313" key="2">
    <source>
        <dbReference type="EMBL" id="KAK8748482.1"/>
    </source>
</evidence>
<feature type="compositionally biased region" description="Basic and acidic residues" evidence="1">
    <location>
        <begin position="1439"/>
        <end position="1473"/>
    </location>
</feature>
<feature type="compositionally biased region" description="Pro residues" evidence="1">
    <location>
        <begin position="75"/>
        <end position="86"/>
    </location>
</feature>
<feature type="compositionally biased region" description="Basic and acidic residues" evidence="1">
    <location>
        <begin position="425"/>
        <end position="439"/>
    </location>
</feature>
<feature type="compositionally biased region" description="Basic and acidic residues" evidence="1">
    <location>
        <begin position="406"/>
        <end position="416"/>
    </location>
</feature>
<feature type="compositionally biased region" description="Low complexity" evidence="1">
    <location>
        <begin position="1284"/>
        <end position="1299"/>
    </location>
</feature>
<comment type="caution">
    <text evidence="2">The sequence shown here is derived from an EMBL/GenBank/DDBJ whole genome shotgun (WGS) entry which is preliminary data.</text>
</comment>
<feature type="region of interest" description="Disordered" evidence="1">
    <location>
        <begin position="492"/>
        <end position="535"/>
    </location>
</feature>
<feature type="compositionally biased region" description="Basic and acidic residues" evidence="1">
    <location>
        <begin position="332"/>
        <end position="395"/>
    </location>
</feature>
<feature type="compositionally biased region" description="Basic residues" evidence="1">
    <location>
        <begin position="1429"/>
        <end position="1438"/>
    </location>
</feature>
<name>A0AAW0Y9W4_CHEQU</name>
<feature type="region of interest" description="Disordered" evidence="1">
    <location>
        <begin position="74"/>
        <end position="108"/>
    </location>
</feature>
<feature type="region of interest" description="Disordered" evidence="1">
    <location>
        <begin position="1033"/>
        <end position="1114"/>
    </location>
</feature>
<organism evidence="2 3">
    <name type="scientific">Cherax quadricarinatus</name>
    <name type="common">Australian red claw crayfish</name>
    <dbReference type="NCBI Taxonomy" id="27406"/>
    <lineage>
        <taxon>Eukaryota</taxon>
        <taxon>Metazoa</taxon>
        <taxon>Ecdysozoa</taxon>
        <taxon>Arthropoda</taxon>
        <taxon>Crustacea</taxon>
        <taxon>Multicrustacea</taxon>
        <taxon>Malacostraca</taxon>
        <taxon>Eumalacostraca</taxon>
        <taxon>Eucarida</taxon>
        <taxon>Decapoda</taxon>
        <taxon>Pleocyemata</taxon>
        <taxon>Astacidea</taxon>
        <taxon>Parastacoidea</taxon>
        <taxon>Parastacidae</taxon>
        <taxon>Cherax</taxon>
    </lineage>
</organism>
<evidence type="ECO:0000313" key="3">
    <source>
        <dbReference type="Proteomes" id="UP001445076"/>
    </source>
</evidence>
<feature type="compositionally biased region" description="Basic residues" evidence="1">
    <location>
        <begin position="229"/>
        <end position="238"/>
    </location>
</feature>
<feature type="region of interest" description="Disordered" evidence="1">
    <location>
        <begin position="1525"/>
        <end position="1599"/>
    </location>
</feature>
<dbReference type="Proteomes" id="UP001445076">
    <property type="component" value="Unassembled WGS sequence"/>
</dbReference>
<feature type="region of interest" description="Disordered" evidence="1">
    <location>
        <begin position="332"/>
        <end position="439"/>
    </location>
</feature>
<feature type="region of interest" description="Disordered" evidence="1">
    <location>
        <begin position="447"/>
        <end position="466"/>
    </location>
</feature>
<sequence length="1634" mass="183118">MGNHSSSSKVGVSQPSLTWTQSFPRENKRLKKYGATSDTKVLPQRIPGQRLRPTENGHILQTKGTISARRMAEFHPPPHPAFPPPLVLQQQQQQQQQHSASMTTLHYPHPHDERTAAIHDLRFGRPPSKNYASEPDLRGSSPPTSVPSPLSHTIISQSPTKGRIKSKKKYKAPPVPIGGIGDSHSLPRGAERSHSLGNVAVQSSQGQWPAPCAVHFADHIASSPEPLKPKARKMGLFRKKNESRRSAIVDDHRSSGEEQERVRAASEDRRAASPARSSPREELRERARSLDSLQHELRRSPVSSTVPVATTSLTQLHQSHEPRLWTTIERDSRRVVSQESDSRRSSTIERESRRSSRDSKRSSTLERDPQKSFRRVSTLERKVVERKNGGGEGRDNSTPSSSRRASRLDSYRDSSTHRRSSSSGSHHELIPEESETRNVADEWNENEAEMISQKKKGSAKETGDDWDKVGQINQRKKISASLQAELLQTVNNLKKTSPEQEPNPSTLTRKGRESEKRSSKPTLLPSKSNDIIEHNEQPKTFFFGMEPEVLRGSRGEANSGLHKIKNQEEAVKNKNREEVHITGQAVEYTRRTLERIQRSRSRSARKEAQRGSDSQRKAVDEADSRNSSSQIDQRKLSRDVEEFAVAIERHKMRRADGERSASGSSRREDGGYHSRQNSGSLYLDNEHDVRGEGELFMNLRPILPRRQLEIPRFSPNAAWRSLSLERASRHQEKPDEKRSNEEPDSVHEARIQRFTRPTAPPRGSGEKSADSGISGDAGSPGPTHEFEPLISTDKTKSSSGPLAASSPVASGLPEVRRTWTPAQDLDDNSLDSHGEHTDLPEGLSTPPKLTSRSNMFPKTLDRTPEVETEAESPIEIETVSELVSPDKKDLWQKRKKRNGVDIIPQKFNSLRKLKRTVTGAITGLGLKNPVVEDYLESRTPDEPQIQQHGDDPNWRDNWSMSRSIPNSLNTCEEHDTVSNLSSTRNPRSRSESRLVNGGGENSNEETRSRTPSYLQYGNPGHIMYLPEYNSRRMSRGEMGSEDEADLRHNTSQHHSLMRSVRPTTPDHERKPPSGDEDPPLPETYHGPTSLPPSTHSTHAALAAARKARGKKFSYQSTVRVLEKRKLEEKLAREVAEKETQRLKETEAMKKVEEEFQKKREREKKKVKQQLKLFQMQQQQQQHTNRDTHNHSYSSDDHAPSSYSSEQNEVSSQASSQPPPVPRSPLPQVYSPFTSLPPELPMEASPGLLSGLKNWVRGRKESRSSTSSTTLTSAPRQEPDGAPASSSRSTSDDCSGSGSSSRKDIPEHSEQKQKFRSEIIAASRKRNADNPIIQGSPAATKHISGIQGSPSPSTKHNYSGIQDSPSTKHKNLGVQGSPAAKHINSGVQDSPASRHSNKQRKNIYNHLNEIAEREAKRSLHKNYQQETQLHHQKHKKHRNQKDELRRSQSPDVRRLMQELPELHQERREYREYRSPSRHSYSPTVNIPNSPPASISPSKSSSNYRREFCHGNTQVLGPTVVSVTVKRTDQSDRHSRHSSDDRRSVGSSGVHRSASVDILETGSCSSSSTARHHHHSSQHLADASLSHNYGRRGGYSPVDSSPARFAHSILTPFTPVKGYKPVSFSPPPPTKILPVN</sequence>
<reference evidence="2" key="2">
    <citation type="submission" date="2024-01" db="EMBL/GenBank/DDBJ databases">
        <authorList>
            <person name="He J."/>
            <person name="Wang M."/>
            <person name="Zheng J."/>
            <person name="Liu Z."/>
        </authorList>
    </citation>
    <scope>NUCLEOTIDE SEQUENCE</scope>
    <source>
        <strain evidence="2">ZL_2023a</strain>
        <tissue evidence="2">Muscle</tissue>
    </source>
</reference>
<reference evidence="2 3" key="1">
    <citation type="journal article" date="2024" name="BMC Genomics">
        <title>Genome assembly of redclaw crayfish (Cherax quadricarinatus) provides insights into its immune adaptation and hypoxia tolerance.</title>
        <authorList>
            <person name="Liu Z."/>
            <person name="Zheng J."/>
            <person name="Li H."/>
            <person name="Fang K."/>
            <person name="Wang S."/>
            <person name="He J."/>
            <person name="Zhou D."/>
            <person name="Weng S."/>
            <person name="Chi M."/>
            <person name="Gu Z."/>
            <person name="He J."/>
            <person name="Li F."/>
            <person name="Wang M."/>
        </authorList>
    </citation>
    <scope>NUCLEOTIDE SEQUENCE [LARGE SCALE GENOMIC DNA]</scope>
    <source>
        <strain evidence="2">ZL_2023a</strain>
    </source>
</reference>
<feature type="compositionally biased region" description="Polar residues" evidence="1">
    <location>
        <begin position="1345"/>
        <end position="1364"/>
    </location>
</feature>
<protein>
    <submittedName>
        <fullName evidence="2">Uncharacterized protein</fullName>
    </submittedName>
</protein>
<feature type="compositionally biased region" description="Low complexity" evidence="1">
    <location>
        <begin position="1199"/>
        <end position="1215"/>
    </location>
</feature>
<feature type="region of interest" description="Disordered" evidence="1">
    <location>
        <begin position="1"/>
        <end position="60"/>
    </location>
</feature>
<feature type="compositionally biased region" description="Basic and acidic residues" evidence="1">
    <location>
        <begin position="278"/>
        <end position="299"/>
    </location>
</feature>
<feature type="region of interest" description="Disordered" evidence="1">
    <location>
        <begin position="123"/>
        <end position="191"/>
    </location>
</feature>
<feature type="compositionally biased region" description="Basic residues" evidence="1">
    <location>
        <begin position="162"/>
        <end position="171"/>
    </location>
</feature>
<feature type="compositionally biased region" description="Polar residues" evidence="1">
    <location>
        <begin position="492"/>
        <end position="508"/>
    </location>
</feature>
<evidence type="ECO:0000256" key="1">
    <source>
        <dbReference type="SAM" id="MobiDB-lite"/>
    </source>
</evidence>
<feature type="compositionally biased region" description="Basic and acidic residues" evidence="1">
    <location>
        <begin position="654"/>
        <end position="672"/>
    </location>
</feature>
<feature type="compositionally biased region" description="Basic and acidic residues" evidence="1">
    <location>
        <begin position="830"/>
        <end position="839"/>
    </location>
</feature>
<feature type="region of interest" description="Disordered" evidence="1">
    <location>
        <begin position="1613"/>
        <end position="1634"/>
    </location>
</feature>
<dbReference type="EMBL" id="JARKIK010000012">
    <property type="protein sequence ID" value="KAK8748481.1"/>
    <property type="molecule type" value="Genomic_DNA"/>
</dbReference>
<feature type="compositionally biased region" description="Polar residues" evidence="1">
    <location>
        <begin position="847"/>
        <end position="856"/>
    </location>
</feature>
<gene>
    <name evidence="2" type="ORF">OTU49_016168</name>
</gene>
<feature type="region of interest" description="Disordered" evidence="1">
    <location>
        <begin position="651"/>
        <end position="684"/>
    </location>
</feature>
<feature type="compositionally biased region" description="Polar residues" evidence="1">
    <location>
        <begin position="956"/>
        <end position="970"/>
    </location>
</feature>
<feature type="compositionally biased region" description="Basic and acidic residues" evidence="1">
    <location>
        <begin position="604"/>
        <end position="624"/>
    </location>
</feature>
<feature type="compositionally biased region" description="Basic and acidic residues" evidence="1">
    <location>
        <begin position="565"/>
        <end position="578"/>
    </location>
</feature>
<feature type="compositionally biased region" description="Low complexity" evidence="1">
    <location>
        <begin position="770"/>
        <end position="782"/>
    </location>
</feature>
<accession>A0AAW0Y9W4</accession>
<feature type="region of interest" description="Disordered" evidence="1">
    <location>
        <begin position="1131"/>
        <end position="1503"/>
    </location>
</feature>
<feature type="compositionally biased region" description="Pro residues" evidence="1">
    <location>
        <begin position="1622"/>
        <end position="1634"/>
    </location>
</feature>
<feature type="region of interest" description="Disordered" evidence="1">
    <location>
        <begin position="223"/>
        <end position="308"/>
    </location>
</feature>
<feature type="region of interest" description="Disordered" evidence="1">
    <location>
        <begin position="939"/>
        <end position="1019"/>
    </location>
</feature>
<proteinExistence type="predicted"/>
<dbReference type="EMBL" id="JARKIK010000012">
    <property type="protein sequence ID" value="KAK8748482.1"/>
    <property type="molecule type" value="Genomic_DNA"/>
</dbReference>
<feature type="compositionally biased region" description="Basic and acidic residues" evidence="1">
    <location>
        <begin position="239"/>
        <end position="271"/>
    </location>
</feature>
<feature type="compositionally biased region" description="Low complexity" evidence="1">
    <location>
        <begin position="1543"/>
        <end position="1554"/>
    </location>
</feature>
<feature type="compositionally biased region" description="Basic and acidic residues" evidence="1">
    <location>
        <begin position="1131"/>
        <end position="1159"/>
    </location>
</feature>
<feature type="compositionally biased region" description="Low complexity" evidence="1">
    <location>
        <begin position="1476"/>
        <end position="1501"/>
    </location>
</feature>
<feature type="compositionally biased region" description="Polar residues" evidence="1">
    <location>
        <begin position="1384"/>
        <end position="1393"/>
    </location>
</feature>
<feature type="compositionally biased region" description="Low complexity" evidence="1">
    <location>
        <begin position="1263"/>
        <end position="1272"/>
    </location>
</feature>
<feature type="compositionally biased region" description="Low complexity" evidence="1">
    <location>
        <begin position="1169"/>
        <end position="1181"/>
    </location>
</feature>
<feature type="compositionally biased region" description="Basic and acidic residues" evidence="1">
    <location>
        <begin position="1183"/>
        <end position="1198"/>
    </location>
</feature>
<feature type="region of interest" description="Disordered" evidence="1">
    <location>
        <begin position="725"/>
        <end position="872"/>
    </location>
</feature>
<feature type="compositionally biased region" description="Basic and acidic residues" evidence="1">
    <location>
        <begin position="1525"/>
        <end position="1542"/>
    </location>
</feature>
<feature type="compositionally biased region" description="Basic and acidic residues" evidence="1">
    <location>
        <begin position="1064"/>
        <end position="1073"/>
    </location>
</feature>
<feature type="region of interest" description="Disordered" evidence="1">
    <location>
        <begin position="592"/>
        <end position="637"/>
    </location>
</feature>
<feature type="compositionally biased region" description="Low complexity" evidence="1">
    <location>
        <begin position="1"/>
        <end position="16"/>
    </location>
</feature>
<feature type="compositionally biased region" description="Basic and acidic residues" evidence="1">
    <location>
        <begin position="1300"/>
        <end position="1316"/>
    </location>
</feature>
<feature type="compositionally biased region" description="Basic and acidic residues" evidence="1">
    <location>
        <begin position="726"/>
        <end position="751"/>
    </location>
</feature>
<feature type="compositionally biased region" description="Low complexity" evidence="1">
    <location>
        <begin position="1576"/>
        <end position="1585"/>
    </location>
</feature>
<feature type="region of interest" description="Disordered" evidence="1">
    <location>
        <begin position="553"/>
        <end position="578"/>
    </location>
</feature>